<keyword evidence="3" id="KW-1185">Reference proteome</keyword>
<proteinExistence type="predicted"/>
<evidence type="ECO:0000313" key="3">
    <source>
        <dbReference type="Proteomes" id="UP000198703"/>
    </source>
</evidence>
<reference evidence="2 3" key="1">
    <citation type="submission" date="2016-10" db="EMBL/GenBank/DDBJ databases">
        <authorList>
            <person name="de Groot N.N."/>
        </authorList>
    </citation>
    <scope>NUCLEOTIDE SEQUENCE [LARGE SCALE GENOMIC DNA]</scope>
    <source>
        <strain evidence="2 3">DSM 15345</strain>
    </source>
</reference>
<gene>
    <name evidence="2" type="ORF">SAMN05444370_10846</name>
</gene>
<sequence>MMMIDNDHFDFMGPLMLCRFMVIATVLALWTMNGAQAAHYRFVHGVFGLEREDSTLPPSSGNNYDVRVGDTVSFEFDTSPTFSIIDFDGPVTASARSICDYGFFGTGCQFYYADEGGFDEEVRDYNFKSVSSVAFFPPLGEFYANERTGASSVDYTLNGDSIVRFEKFFLASSLNEYLHGVPGVLLDYTKIDDSIKFSILLDNIGFIGTYWDRAGLYNSSFYINGVQVGSDGNDFSNLSQINIRVSPALVAPIPLPGGMVGLATAAAALTLVGRVRRRVA</sequence>
<keyword evidence="1" id="KW-1133">Transmembrane helix</keyword>
<feature type="transmembrane region" description="Helical" evidence="1">
    <location>
        <begin position="249"/>
        <end position="272"/>
    </location>
</feature>
<keyword evidence="1" id="KW-0812">Transmembrane</keyword>
<keyword evidence="1" id="KW-0472">Membrane</keyword>
<dbReference type="Proteomes" id="UP000198703">
    <property type="component" value="Unassembled WGS sequence"/>
</dbReference>
<evidence type="ECO:0000313" key="2">
    <source>
        <dbReference type="EMBL" id="SEA64121.1"/>
    </source>
</evidence>
<dbReference type="AlphaFoldDB" id="A0A1H4CUR9"/>
<organism evidence="2 3">
    <name type="scientific">Rubrimonas cliftonensis</name>
    <dbReference type="NCBI Taxonomy" id="89524"/>
    <lineage>
        <taxon>Bacteria</taxon>
        <taxon>Pseudomonadati</taxon>
        <taxon>Pseudomonadota</taxon>
        <taxon>Alphaproteobacteria</taxon>
        <taxon>Rhodobacterales</taxon>
        <taxon>Paracoccaceae</taxon>
        <taxon>Rubrimonas</taxon>
    </lineage>
</organism>
<name>A0A1H4CUR9_9RHOB</name>
<evidence type="ECO:0000256" key="1">
    <source>
        <dbReference type="SAM" id="Phobius"/>
    </source>
</evidence>
<dbReference type="EMBL" id="FNQM01000008">
    <property type="protein sequence ID" value="SEA64121.1"/>
    <property type="molecule type" value="Genomic_DNA"/>
</dbReference>
<dbReference type="RefSeq" id="WP_139284059.1">
    <property type="nucleotide sequence ID" value="NZ_FNQM01000008.1"/>
</dbReference>
<protein>
    <submittedName>
        <fullName evidence="2">Uncharacterized protein</fullName>
    </submittedName>
</protein>
<accession>A0A1H4CUR9</accession>